<evidence type="ECO:0000313" key="2">
    <source>
        <dbReference type="EMBL" id="QYD70934.1"/>
    </source>
</evidence>
<keyword evidence="3" id="KW-1185">Reference proteome</keyword>
<evidence type="ECO:0000256" key="1">
    <source>
        <dbReference type="SAM" id="MobiDB-lite"/>
    </source>
</evidence>
<accession>A0ABX8UPL3</accession>
<reference evidence="2 3" key="1">
    <citation type="submission" date="2021-07" db="EMBL/GenBank/DDBJ databases">
        <title>Paraburkholderia edwinii protects Aspergillus sp. from phenazines by acting as a toxin sponge.</title>
        <authorList>
            <person name="Dahlstrom K.M."/>
            <person name="Newman D.K."/>
        </authorList>
    </citation>
    <scope>NUCLEOTIDE SEQUENCE [LARGE SCALE GENOMIC DNA]</scope>
    <source>
        <strain evidence="2 3">Pe01</strain>
    </source>
</reference>
<feature type="region of interest" description="Disordered" evidence="1">
    <location>
        <begin position="167"/>
        <end position="188"/>
    </location>
</feature>
<dbReference type="EMBL" id="CP080095">
    <property type="protein sequence ID" value="QYD70934.1"/>
    <property type="molecule type" value="Genomic_DNA"/>
</dbReference>
<protein>
    <recommendedName>
        <fullName evidence="4">Cyclase dehydrase</fullName>
    </recommendedName>
</protein>
<dbReference type="Proteomes" id="UP000826462">
    <property type="component" value="Chromosome 1"/>
</dbReference>
<gene>
    <name evidence="2" type="ORF">KZJ38_11625</name>
</gene>
<sequence>MSLPHDAVALPRVARQLGWLSIALGIAELCAPRALSRTAGIDARPTTVRLYGLREIVCGIGILTSRQPQRFLWARVAGDLLDIGSATAAAKTGSARAGRRVLAVGTALVGVGALDIYAAGVTASSRTGRHNSVVRPLRDYSTRSGFPQAPDAMRGVALADFQMPRDMRTPEALRPYPTAPDKTGKSAG</sequence>
<proteinExistence type="predicted"/>
<evidence type="ECO:0000313" key="3">
    <source>
        <dbReference type="Proteomes" id="UP000826462"/>
    </source>
</evidence>
<evidence type="ECO:0008006" key="4">
    <source>
        <dbReference type="Google" id="ProtNLM"/>
    </source>
</evidence>
<organism evidence="2 3">
    <name type="scientific">Paraburkholderia edwinii</name>
    <dbReference type="NCBI Taxonomy" id="2861782"/>
    <lineage>
        <taxon>Bacteria</taxon>
        <taxon>Pseudomonadati</taxon>
        <taxon>Pseudomonadota</taxon>
        <taxon>Betaproteobacteria</taxon>
        <taxon>Burkholderiales</taxon>
        <taxon>Burkholderiaceae</taxon>
        <taxon>Paraburkholderia</taxon>
    </lineage>
</organism>
<name>A0ABX8UPL3_9BURK</name>